<feature type="compositionally biased region" description="Basic and acidic residues" evidence="2">
    <location>
        <begin position="544"/>
        <end position="563"/>
    </location>
</feature>
<feature type="compositionally biased region" description="Polar residues" evidence="2">
    <location>
        <begin position="99"/>
        <end position="108"/>
    </location>
</feature>
<dbReference type="Proteomes" id="UP000886595">
    <property type="component" value="Unassembled WGS sequence"/>
</dbReference>
<feature type="compositionally biased region" description="Polar residues" evidence="2">
    <location>
        <begin position="150"/>
        <end position="159"/>
    </location>
</feature>
<dbReference type="AlphaFoldDB" id="A0A8X7U4T2"/>
<feature type="compositionally biased region" description="Basic and acidic residues" evidence="2">
    <location>
        <begin position="611"/>
        <end position="620"/>
    </location>
</feature>
<feature type="coiled-coil region" evidence="1">
    <location>
        <begin position="257"/>
        <end position="347"/>
    </location>
</feature>
<keyword evidence="1" id="KW-0175">Coiled coil</keyword>
<comment type="caution">
    <text evidence="3">The sequence shown here is derived from an EMBL/GenBank/DDBJ whole genome shotgun (WGS) entry which is preliminary data.</text>
</comment>
<feature type="region of interest" description="Disordered" evidence="2">
    <location>
        <begin position="18"/>
        <end position="180"/>
    </location>
</feature>
<evidence type="ECO:0000313" key="3">
    <source>
        <dbReference type="EMBL" id="KAG2265922.1"/>
    </source>
</evidence>
<name>A0A8X7U4T2_BRACI</name>
<evidence type="ECO:0000256" key="2">
    <source>
        <dbReference type="SAM" id="MobiDB-lite"/>
    </source>
</evidence>
<feature type="region of interest" description="Disordered" evidence="2">
    <location>
        <begin position="480"/>
        <end position="620"/>
    </location>
</feature>
<keyword evidence="4" id="KW-1185">Reference proteome</keyword>
<dbReference type="EMBL" id="JAAMPC010000014">
    <property type="protein sequence ID" value="KAG2265922.1"/>
    <property type="molecule type" value="Genomic_DNA"/>
</dbReference>
<sequence>MRGLPDLSAMMAAELGLSNAEPSVPSNELVANDTTLASLDHRESSPGVVAAASKKKSKKRSRDELSVNDDLETLPEEGDRSEIAEPSTKRRKKKKQPSLEGNVTNQGTEGARSSAPSDPTDGPSLNLALADEPRNVSPEVPLQKKRSKQTGEQGTTKRQVPSVDVPSNPGASVPGSSTGGIPVVRKTLRVEFPDHVSFEYDGPTPLVYAPQRCAELVSQIKCGPKPFPPVADLIFQDEYVDAARTKLLCDGVSNFVVEKYDSALKEALAESEKLKKTVASKSRLLRRKKAEWQGEKAQKERADAAEEELSVARSTIEALELRKANFMEEMGVKVAEYKKELDCLRDSRVPEVTKKRVRVETEMIVKSNKHFGNLREWWTRCGPFDTARLLQSQAFGTKNCLEALKASGRDIPQETIDMFAAREKQFEEEALKLDPDEIPETDLVLSPLRLNSQFVDTRAFVGLDPHGSNIRLIDPRTAGVLQSPANRHGTSTAPSRSVGDDSSKTDALALDSQAVDEGVKSVGNQDGSNVLEISDSSVSNSEYGRGRESDKGDAGEEVDKKQSGEMIGSQANPSKNQLEARGSEATARVESIDADQPVNLPEPSLDGDAVAQEHAKDPEE</sequence>
<evidence type="ECO:0000256" key="1">
    <source>
        <dbReference type="SAM" id="Coils"/>
    </source>
</evidence>
<protein>
    <submittedName>
        <fullName evidence="3">Uncharacterized protein</fullName>
    </submittedName>
</protein>
<feature type="compositionally biased region" description="Acidic residues" evidence="2">
    <location>
        <begin position="66"/>
        <end position="76"/>
    </location>
</feature>
<organism evidence="3 4">
    <name type="scientific">Brassica carinata</name>
    <name type="common">Ethiopian mustard</name>
    <name type="synonym">Abyssinian cabbage</name>
    <dbReference type="NCBI Taxonomy" id="52824"/>
    <lineage>
        <taxon>Eukaryota</taxon>
        <taxon>Viridiplantae</taxon>
        <taxon>Streptophyta</taxon>
        <taxon>Embryophyta</taxon>
        <taxon>Tracheophyta</taxon>
        <taxon>Spermatophyta</taxon>
        <taxon>Magnoliopsida</taxon>
        <taxon>eudicotyledons</taxon>
        <taxon>Gunneridae</taxon>
        <taxon>Pentapetalae</taxon>
        <taxon>rosids</taxon>
        <taxon>malvids</taxon>
        <taxon>Brassicales</taxon>
        <taxon>Brassicaceae</taxon>
        <taxon>Brassiceae</taxon>
        <taxon>Brassica</taxon>
    </lineage>
</organism>
<evidence type="ECO:0000313" key="4">
    <source>
        <dbReference type="Proteomes" id="UP000886595"/>
    </source>
</evidence>
<accession>A0A8X7U4T2</accession>
<proteinExistence type="predicted"/>
<gene>
    <name evidence="3" type="ORF">Bca52824_073001</name>
</gene>
<feature type="compositionally biased region" description="Polar residues" evidence="2">
    <location>
        <begin position="483"/>
        <end position="495"/>
    </location>
</feature>
<dbReference type="OrthoDB" id="10435643at2759"/>
<reference evidence="3 4" key="1">
    <citation type="submission" date="2020-02" db="EMBL/GenBank/DDBJ databases">
        <authorList>
            <person name="Ma Q."/>
            <person name="Huang Y."/>
            <person name="Song X."/>
            <person name="Pei D."/>
        </authorList>
    </citation>
    <scope>NUCLEOTIDE SEQUENCE [LARGE SCALE GENOMIC DNA]</scope>
    <source>
        <strain evidence="3">Sxm20200214</strain>
        <tissue evidence="3">Leaf</tissue>
    </source>
</reference>